<name>A0A1J4JNP6_9EUKA</name>
<dbReference type="EMBL" id="MLAK01001022">
    <property type="protein sequence ID" value="OHS99141.1"/>
    <property type="molecule type" value="Genomic_DNA"/>
</dbReference>
<organism evidence="2 3">
    <name type="scientific">Tritrichomonas foetus</name>
    <dbReference type="NCBI Taxonomy" id="1144522"/>
    <lineage>
        <taxon>Eukaryota</taxon>
        <taxon>Metamonada</taxon>
        <taxon>Parabasalia</taxon>
        <taxon>Tritrichomonadida</taxon>
        <taxon>Tritrichomonadidae</taxon>
        <taxon>Tritrichomonas</taxon>
    </lineage>
</organism>
<protein>
    <recommendedName>
        <fullName evidence="1">Rab-GAP TBC domain-containing protein</fullName>
    </recommendedName>
</protein>
<feature type="domain" description="Rab-GAP TBC" evidence="1">
    <location>
        <begin position="169"/>
        <end position="380"/>
    </location>
</feature>
<comment type="caution">
    <text evidence="2">The sequence shown here is derived from an EMBL/GenBank/DDBJ whole genome shotgun (WGS) entry which is preliminary data.</text>
</comment>
<gene>
    <name evidence="2" type="ORF">TRFO_34497</name>
</gene>
<evidence type="ECO:0000313" key="2">
    <source>
        <dbReference type="EMBL" id="OHS99141.1"/>
    </source>
</evidence>
<dbReference type="OrthoDB" id="10263875at2759"/>
<dbReference type="GeneID" id="94844397"/>
<evidence type="ECO:0000313" key="3">
    <source>
        <dbReference type="Proteomes" id="UP000179807"/>
    </source>
</evidence>
<dbReference type="Proteomes" id="UP000179807">
    <property type="component" value="Unassembled WGS sequence"/>
</dbReference>
<dbReference type="InterPro" id="IPR000195">
    <property type="entry name" value="Rab-GAP-TBC_dom"/>
</dbReference>
<proteinExistence type="predicted"/>
<dbReference type="Gene3D" id="1.10.8.270">
    <property type="entry name" value="putative rabgap domain of human tbc1 domain family member 14 like domains"/>
    <property type="match status" value="1"/>
</dbReference>
<evidence type="ECO:0000259" key="1">
    <source>
        <dbReference type="PROSITE" id="PS50086"/>
    </source>
</evidence>
<dbReference type="RefSeq" id="XP_068352278.1">
    <property type="nucleotide sequence ID" value="XM_068509693.1"/>
</dbReference>
<dbReference type="Pfam" id="PF00566">
    <property type="entry name" value="RabGAP-TBC"/>
    <property type="match status" value="1"/>
</dbReference>
<dbReference type="PROSITE" id="PS50086">
    <property type="entry name" value="TBC_RABGAP"/>
    <property type="match status" value="1"/>
</dbReference>
<dbReference type="SUPFAM" id="SSF47923">
    <property type="entry name" value="Ypt/Rab-GAP domain of gyp1p"/>
    <property type="match status" value="1"/>
</dbReference>
<accession>A0A1J4JNP6</accession>
<dbReference type="AlphaFoldDB" id="A0A1J4JNP6"/>
<sequence length="461" mass="52438">MGDYLLCVLHSVIDEQEFEGCLSIYYSDLVPTISFARYTMPNNNLQVYPFSAIASIYIHADENENILNVFISNHPVPSTFKLSSKYDVLTFIEVTVANGILVSDPDKPNIWVPSFTGSRPPDTIEWICENSTLEGNLSSIHHNSRHPYSTSSVGANFSLASHRVILQNLIQKGKQTKFYSELLNPPTKAKLSSFYRGKNRLDEYLTIRRQWENRIPHQNIGRSKHNVDVENISKDLLRSVPSEKTIILLYNVLRTMITYAPDVGFAQGMVDVAYLVAELVLDDIESNDDKSQSYVFWVLNAILFQFGQARWFQATESANANLVDDVNDILAVVYPAVGYFICFGDYEMFKHCVGSSLTMFTRMFDHELVKRLWNLIFFGKDVDAMHAAVLTAIFCIEFPELTKSRVPDMAKIAELMSSPYKVEKEDEFLAIVAAICEYLPPREIVPDSMNFTCSLFHPLTF</sequence>
<reference evidence="2" key="1">
    <citation type="submission" date="2016-10" db="EMBL/GenBank/DDBJ databases">
        <authorList>
            <person name="Benchimol M."/>
            <person name="Almeida L.G."/>
            <person name="Vasconcelos A.T."/>
            <person name="Perreira-Neves A."/>
            <person name="Rosa I.A."/>
            <person name="Tasca T."/>
            <person name="Bogo M.R."/>
            <person name="de Souza W."/>
        </authorList>
    </citation>
    <scope>NUCLEOTIDE SEQUENCE [LARGE SCALE GENOMIC DNA]</scope>
    <source>
        <strain evidence="2">K</strain>
    </source>
</reference>
<dbReference type="VEuPathDB" id="TrichDB:TRFO_34497"/>
<keyword evidence="3" id="KW-1185">Reference proteome</keyword>
<dbReference type="InterPro" id="IPR035969">
    <property type="entry name" value="Rab-GAP_TBC_sf"/>
</dbReference>